<dbReference type="AlphaFoldDB" id="A0A4V4H2L0"/>
<sequence length="73" mass="8257">MIASLKSSFAVGRVTREEVAVDVASSRRQEPIDNVNEVATINRIHHVNIIWHLSFCCDVNVIQLLGFYCDDKL</sequence>
<dbReference type="EMBL" id="PYDT01000011">
    <property type="protein sequence ID" value="THU44786.1"/>
    <property type="molecule type" value="Genomic_DNA"/>
</dbReference>
<organism evidence="1 2">
    <name type="scientific">Musa balbisiana</name>
    <name type="common">Banana</name>
    <dbReference type="NCBI Taxonomy" id="52838"/>
    <lineage>
        <taxon>Eukaryota</taxon>
        <taxon>Viridiplantae</taxon>
        <taxon>Streptophyta</taxon>
        <taxon>Embryophyta</taxon>
        <taxon>Tracheophyta</taxon>
        <taxon>Spermatophyta</taxon>
        <taxon>Magnoliopsida</taxon>
        <taxon>Liliopsida</taxon>
        <taxon>Zingiberales</taxon>
        <taxon>Musaceae</taxon>
        <taxon>Musa</taxon>
    </lineage>
</organism>
<comment type="caution">
    <text evidence="1">The sequence shown here is derived from an EMBL/GenBank/DDBJ whole genome shotgun (WGS) entry which is preliminary data.</text>
</comment>
<name>A0A4V4H2L0_MUSBA</name>
<evidence type="ECO:0000313" key="2">
    <source>
        <dbReference type="Proteomes" id="UP000317650"/>
    </source>
</evidence>
<protein>
    <recommendedName>
        <fullName evidence="3">Serine-threonine/tyrosine-protein kinase catalytic domain-containing protein</fullName>
    </recommendedName>
</protein>
<accession>A0A4V4H2L0</accession>
<keyword evidence="2" id="KW-1185">Reference proteome</keyword>
<dbReference type="Proteomes" id="UP000317650">
    <property type="component" value="Chromosome 2"/>
</dbReference>
<evidence type="ECO:0008006" key="3">
    <source>
        <dbReference type="Google" id="ProtNLM"/>
    </source>
</evidence>
<evidence type="ECO:0000313" key="1">
    <source>
        <dbReference type="EMBL" id="THU44786.1"/>
    </source>
</evidence>
<reference evidence="1 2" key="1">
    <citation type="journal article" date="2019" name="Nat. Plants">
        <title>Genome sequencing of Musa balbisiana reveals subgenome evolution and function divergence in polyploid bananas.</title>
        <authorList>
            <person name="Yao X."/>
        </authorList>
    </citation>
    <scope>NUCLEOTIDE SEQUENCE [LARGE SCALE GENOMIC DNA]</scope>
    <source>
        <strain evidence="2">cv. DH-PKW</strain>
        <tissue evidence="1">Leaves</tissue>
    </source>
</reference>
<proteinExistence type="predicted"/>
<gene>
    <name evidence="1" type="ORF">C4D60_Mb02t11030</name>
</gene>